<feature type="transmembrane region" description="Helical" evidence="1">
    <location>
        <begin position="30"/>
        <end position="54"/>
    </location>
</feature>
<protein>
    <submittedName>
        <fullName evidence="2">Uncharacterized protein</fullName>
    </submittedName>
</protein>
<evidence type="ECO:0000256" key="1">
    <source>
        <dbReference type="SAM" id="Phobius"/>
    </source>
</evidence>
<sequence length="162" mass="18666">MASPATTSTRRGSPCQYLPPQLTLTGQASIISTFILPIIPLVTGFSCLTKIIILCSQSKYNGFKGPIFPPIQIRAHNYQIWSLHHSPQYDKQRNGYLRSAQRINPLHGLPRNLHRRQPRVSRRYDDQYRNRDVTASCSLMQHDRERRRLSIILIASDLSNRK</sequence>
<reference evidence="2 3" key="1">
    <citation type="submission" date="2016-04" db="EMBL/GenBank/DDBJ databases">
        <title>A degradative enzymes factory behind the ericoid mycorrhizal symbiosis.</title>
        <authorList>
            <consortium name="DOE Joint Genome Institute"/>
            <person name="Martino E."/>
            <person name="Morin E."/>
            <person name="Grelet G."/>
            <person name="Kuo A."/>
            <person name="Kohler A."/>
            <person name="Daghino S."/>
            <person name="Barry K."/>
            <person name="Choi C."/>
            <person name="Cichocki N."/>
            <person name="Clum A."/>
            <person name="Copeland A."/>
            <person name="Hainaut M."/>
            <person name="Haridas S."/>
            <person name="Labutti K."/>
            <person name="Lindquist E."/>
            <person name="Lipzen A."/>
            <person name="Khouja H.-R."/>
            <person name="Murat C."/>
            <person name="Ohm R."/>
            <person name="Olson A."/>
            <person name="Spatafora J."/>
            <person name="Veneault-Fourrey C."/>
            <person name="Henrissat B."/>
            <person name="Grigoriev I."/>
            <person name="Martin F."/>
            <person name="Perotto S."/>
        </authorList>
    </citation>
    <scope>NUCLEOTIDE SEQUENCE [LARGE SCALE GENOMIC DNA]</scope>
    <source>
        <strain evidence="2 3">E</strain>
    </source>
</reference>
<name>A0A2J6T9R2_9HELO</name>
<keyword evidence="3" id="KW-1185">Reference proteome</keyword>
<proteinExistence type="predicted"/>
<dbReference type="GeneID" id="36580634"/>
<keyword evidence="1" id="KW-1133">Transmembrane helix</keyword>
<accession>A0A2J6T9R2</accession>
<keyword evidence="1" id="KW-0812">Transmembrane</keyword>
<keyword evidence="1" id="KW-0472">Membrane</keyword>
<organism evidence="2 3">
    <name type="scientific">Hyaloscypha bicolor E</name>
    <dbReference type="NCBI Taxonomy" id="1095630"/>
    <lineage>
        <taxon>Eukaryota</taxon>
        <taxon>Fungi</taxon>
        <taxon>Dikarya</taxon>
        <taxon>Ascomycota</taxon>
        <taxon>Pezizomycotina</taxon>
        <taxon>Leotiomycetes</taxon>
        <taxon>Helotiales</taxon>
        <taxon>Hyaloscyphaceae</taxon>
        <taxon>Hyaloscypha</taxon>
        <taxon>Hyaloscypha bicolor</taxon>
    </lineage>
</organism>
<dbReference type="EMBL" id="KZ613811">
    <property type="protein sequence ID" value="PMD59766.1"/>
    <property type="molecule type" value="Genomic_DNA"/>
</dbReference>
<dbReference type="Proteomes" id="UP000235371">
    <property type="component" value="Unassembled WGS sequence"/>
</dbReference>
<evidence type="ECO:0000313" key="2">
    <source>
        <dbReference type="EMBL" id="PMD59766.1"/>
    </source>
</evidence>
<dbReference type="RefSeq" id="XP_024736670.1">
    <property type="nucleotide sequence ID" value="XM_024872554.1"/>
</dbReference>
<evidence type="ECO:0000313" key="3">
    <source>
        <dbReference type="Proteomes" id="UP000235371"/>
    </source>
</evidence>
<dbReference type="InParanoid" id="A0A2J6T9R2"/>
<dbReference type="AlphaFoldDB" id="A0A2J6T9R2"/>
<gene>
    <name evidence="2" type="ORF">K444DRAFT_404671</name>
</gene>